<dbReference type="PROSITE" id="PS51257">
    <property type="entry name" value="PROKAR_LIPOPROTEIN"/>
    <property type="match status" value="1"/>
</dbReference>
<gene>
    <name evidence="3" type="ORF">CHI95_19250</name>
    <name evidence="2" type="ORF">CHI95_24815</name>
</gene>
<evidence type="ECO:0000313" key="2">
    <source>
        <dbReference type="EMBL" id="OZS71807.1"/>
    </source>
</evidence>
<accession>A0A264VNV2</accession>
<keyword evidence="1" id="KW-0472">Membrane</keyword>
<geneLocation type="plasmid" evidence="2">
    <name>pPR1</name>
</geneLocation>
<dbReference type="RefSeq" id="WP_094962564.1">
    <property type="nucleotide sequence ID" value="NZ_JAFKDS010000119.1"/>
</dbReference>
<comment type="caution">
    <text evidence="3">The sequence shown here is derived from an EMBL/GenBank/DDBJ whole genome shotgun (WGS) entry which is preliminary data.</text>
</comment>
<organism evidence="3 4">
    <name type="scientific">Providencia rettgeri</name>
    <dbReference type="NCBI Taxonomy" id="587"/>
    <lineage>
        <taxon>Bacteria</taxon>
        <taxon>Pseudomonadati</taxon>
        <taxon>Pseudomonadota</taxon>
        <taxon>Gammaproteobacteria</taxon>
        <taxon>Enterobacterales</taxon>
        <taxon>Morganellaceae</taxon>
        <taxon>Providencia</taxon>
    </lineage>
</organism>
<protein>
    <submittedName>
        <fullName evidence="3">Uncharacterized protein</fullName>
    </submittedName>
</protein>
<reference evidence="3 4" key="1">
    <citation type="submission" date="2017-07" db="EMBL/GenBank/DDBJ databases">
        <title>blaIMP-27 on transferable plasmids in Proteus mirabilis and Providencia rettgeri.</title>
        <authorList>
            <person name="Potter R."/>
        </authorList>
    </citation>
    <scope>NUCLEOTIDE SEQUENCE [LARGE SCALE GENOMIC DNA]</scope>
    <source>
        <strain evidence="3 4">PR1</strain>
        <plasmid evidence="2">pPR1</plasmid>
    </source>
</reference>
<feature type="transmembrane region" description="Helical" evidence="1">
    <location>
        <begin position="6"/>
        <end position="25"/>
    </location>
</feature>
<feature type="transmembrane region" description="Helical" evidence="1">
    <location>
        <begin position="37"/>
        <end position="56"/>
    </location>
</feature>
<dbReference type="EMBL" id="NOWC01000028">
    <property type="protein sequence ID" value="OZS72993.1"/>
    <property type="molecule type" value="Genomic_DNA"/>
</dbReference>
<evidence type="ECO:0000256" key="1">
    <source>
        <dbReference type="SAM" id="Phobius"/>
    </source>
</evidence>
<evidence type="ECO:0000313" key="3">
    <source>
        <dbReference type="EMBL" id="OZS72993.1"/>
    </source>
</evidence>
<name>A0A264VNV2_PRORE</name>
<feature type="transmembrane region" description="Helical" evidence="1">
    <location>
        <begin position="62"/>
        <end position="79"/>
    </location>
</feature>
<proteinExistence type="predicted"/>
<dbReference type="STRING" id="587.RB151_017250"/>
<keyword evidence="1" id="KW-1133">Transmembrane helix</keyword>
<keyword evidence="1" id="KW-0812">Transmembrane</keyword>
<sequence>MKNKYISFIQIIFFTVACVYPAYLLIRRKNIIDISMLIFIVLIAVIGDFIECITLIELSKMLASFFLIAIYVNCYRSYFKYSKSNIDLISFKAVDNKMGYLVFSSETICYFLPLKISSHFNMLWFYGYLKAITMHLQNRK</sequence>
<dbReference type="Proteomes" id="UP000216001">
    <property type="component" value="Unassembled WGS sequence"/>
</dbReference>
<keyword evidence="2" id="KW-0614">Plasmid</keyword>
<dbReference type="EMBL" id="NOWC01000095">
    <property type="protein sequence ID" value="OZS71807.1"/>
    <property type="molecule type" value="Genomic_DNA"/>
</dbReference>
<dbReference type="AlphaFoldDB" id="A0A264VNV2"/>
<evidence type="ECO:0000313" key="4">
    <source>
        <dbReference type="Proteomes" id="UP000216001"/>
    </source>
</evidence>